<proteinExistence type="predicted"/>
<organism evidence="1 2">
    <name type="scientific">Dyella solisilvae</name>
    <dbReference type="NCBI Taxonomy" id="1920168"/>
    <lineage>
        <taxon>Bacteria</taxon>
        <taxon>Pseudomonadati</taxon>
        <taxon>Pseudomonadota</taxon>
        <taxon>Gammaproteobacteria</taxon>
        <taxon>Lysobacterales</taxon>
        <taxon>Rhodanobacteraceae</taxon>
        <taxon>Dyella</taxon>
    </lineage>
</organism>
<protein>
    <submittedName>
        <fullName evidence="1">Uncharacterized protein</fullName>
    </submittedName>
</protein>
<keyword evidence="2" id="KW-1185">Reference proteome</keyword>
<evidence type="ECO:0000313" key="1">
    <source>
        <dbReference type="EMBL" id="RDI97582.1"/>
    </source>
</evidence>
<comment type="caution">
    <text evidence="1">The sequence shown here is derived from an EMBL/GenBank/DDBJ whole genome shotgun (WGS) entry which is preliminary data.</text>
</comment>
<dbReference type="AlphaFoldDB" id="A0A370K4J4"/>
<evidence type="ECO:0000313" key="2">
    <source>
        <dbReference type="Proteomes" id="UP000254711"/>
    </source>
</evidence>
<sequence length="151" mass="16153">MSLGTNSAGLKYLVINDGDKANEFDRGKHTVMWELDKDLNDASFNPQNDLLAPGFSWIGGTPNEGIFGGPIVSGNAQGTRRVMKMANNNANPNTIGVWYYRLSATIQGVLYLSQYQGTTNPTVAVPAASTEPVDGGKLLSMMTGNPSIKNN</sequence>
<gene>
    <name evidence="1" type="ORF">DVT68_14900</name>
</gene>
<accession>A0A370K4J4</accession>
<dbReference type="Proteomes" id="UP000254711">
    <property type="component" value="Unassembled WGS sequence"/>
</dbReference>
<reference evidence="1 2" key="1">
    <citation type="submission" date="2018-07" db="EMBL/GenBank/DDBJ databases">
        <title>Dyella solisilvae sp. nov., isolated from the pine and broad-leaved mixed forest soil.</title>
        <authorList>
            <person name="Gao Z."/>
            <person name="Qiu L."/>
        </authorList>
    </citation>
    <scope>NUCLEOTIDE SEQUENCE [LARGE SCALE GENOMIC DNA]</scope>
    <source>
        <strain evidence="1 2">DHG54</strain>
    </source>
</reference>
<name>A0A370K4J4_9GAMM</name>
<dbReference type="EMBL" id="QQSY01000004">
    <property type="protein sequence ID" value="RDI97582.1"/>
    <property type="molecule type" value="Genomic_DNA"/>
</dbReference>